<evidence type="ECO:0000313" key="2">
    <source>
        <dbReference type="Proteomes" id="UP000829398"/>
    </source>
</evidence>
<gene>
    <name evidence="1" type="ORF">KPL71_001621</name>
</gene>
<evidence type="ECO:0000313" key="1">
    <source>
        <dbReference type="EMBL" id="KAH9803020.1"/>
    </source>
</evidence>
<organism evidence="1 2">
    <name type="scientific">Citrus sinensis</name>
    <name type="common">Sweet orange</name>
    <name type="synonym">Citrus aurantium var. sinensis</name>
    <dbReference type="NCBI Taxonomy" id="2711"/>
    <lineage>
        <taxon>Eukaryota</taxon>
        <taxon>Viridiplantae</taxon>
        <taxon>Streptophyta</taxon>
        <taxon>Embryophyta</taxon>
        <taxon>Tracheophyta</taxon>
        <taxon>Spermatophyta</taxon>
        <taxon>Magnoliopsida</taxon>
        <taxon>eudicotyledons</taxon>
        <taxon>Gunneridae</taxon>
        <taxon>Pentapetalae</taxon>
        <taxon>rosids</taxon>
        <taxon>malvids</taxon>
        <taxon>Sapindales</taxon>
        <taxon>Rutaceae</taxon>
        <taxon>Aurantioideae</taxon>
        <taxon>Citrus</taxon>
    </lineage>
</organism>
<comment type="caution">
    <text evidence="1">The sequence shown here is derived from an EMBL/GenBank/DDBJ whole genome shotgun (WGS) entry which is preliminary data.</text>
</comment>
<proteinExistence type="predicted"/>
<accession>A0ACB8P088</accession>
<sequence length="1506" mass="171121">MDTRSKTNAEFRSEVNEILARHESSFDQVNAILQTLLTELQSLRVSRNSNHPNTEINPFASGESSHQPARPDTQRPSSSLDHNHHNLKLSFPKFGRDDPTGWIYKAEQYFEFKNIASDQQVQLASFHLEGIALQWHRWLSKLKGPLDWEEFSRALLQRFGPTDYEDPSEALTRLKQTSIVEAYQEAFEQLSHRVDGIPDKFLMGCFIAGLKDKIRLDVKIKRPRTLTDAIGVARLIEERNNLQKKASSSFRPSTTTGVQRAVPNTSTGLLGPFPTSKINQSSSNSSIRFRRITNQEARERREKRLCYYCDEKFLPGHRCQSPQLFMIEDSPQHDCLETIEEVKQDIGESIPEISYHAIAGTEHPQTIRVLGKLKNKDIMVLVDGRSTHNFIDQYVISKFGLPMVRDKRFQVMVANREKIECAERCLNLTITIQNHPIQADFYVLPVSACQAVLGVEWLATLGPIKTDYNKLTMTFTQHGQTHTFRGMGRPELTALNEKELSYLYGTAFFLQVTAANKPNCPPEYPADLNQLLTEYSHIFDLPIKLPPKRPHDHRIPLQPNQDPISVRPYRYPYYQKAEIEKMVREFLDSGIIRPSTSPFSSPVLLVKKADGGWRFCVDYRALNNITIKDKYPIPVIDELLDELHGATYFSKLDLRSGYHQVRVHEADIHKTSFRTHNGHYEFVVMPFGLTNAPSTFQSLMNDLLRPCLRKFALVFFNDILVYSKTWADHIFHLKTVLQILSNNSLFAKKSKCCFGVLQVEYLGHLISLAGVAVDPKKIQTVLDWPIPSSAKAVRGFLGLAGYYRKFIRDFEGIAAPLTRLLTKEGFHWTSEAESAFTQLKHALTSPSVLRLPDFSQPFVVECDACGVGIGAILSQNDKPIAFFSEALKCSMLALSTYEKEMLAIVKAIRKWRPYLLGKPFIVRTDQKSLKYLMEQRITTPAQTRWLPKILGYDYTIQYKKGSENQGADALSRLAELEFSAISLPLADWWATLQNEVDNLRSAGLLQPLSIPDRIWTSISMDFIDGLPTSQGYIVIMFVVDRLSKYAHFVALKHPYTALTVAKLQRTKLCMSSSYQPQTDGQTEVVNWTLEQYLRCFTSEQPNKWLDWLPWAEYNYNTSVHTSTKISPFEAVYGIPPPTLLSYVPGTTHIHAVDERLRDRDSILKDLRCNFVVAQNRMKTQADHHRREVVFTVGDYVYLKLQPYRQKSVAFRSSLKLAPRYFGPYRILERIGPVAYKLALPAGSQIHNVFHVSLLKKFVGHVPPAVMELPPVSEDTSTILPQPECVLDKPASTSLFHQPHCHIHCFTPKTSQTGLLKKPNSYNFHIIRASSNNKPFQQKDTNKGGGGGINLRDEARRRNVIHTHKYMLFNAGPSCTELFSFDEVVCRSQSGGLLDMQHDMGALKHYDGAYWRVLFDSRVRKTIFGKEFLQMNDLWVKHCGISHRGSFKDLGMIVLVSQVNRLKEMNKPAIGVGCASTGDTSAALSAYCASIGIPSIVFLPANKISIA</sequence>
<keyword evidence="2" id="KW-1185">Reference proteome</keyword>
<name>A0ACB8P088_CITSI</name>
<protein>
    <submittedName>
        <fullName evidence="1">Uncharacterized protein</fullName>
    </submittedName>
</protein>
<dbReference type="Proteomes" id="UP000829398">
    <property type="component" value="Chromosome 1"/>
</dbReference>
<dbReference type="EMBL" id="CM039170">
    <property type="protein sequence ID" value="KAH9803020.1"/>
    <property type="molecule type" value="Genomic_DNA"/>
</dbReference>
<reference evidence="2" key="1">
    <citation type="journal article" date="2023" name="Hortic. Res.">
        <title>A chromosome-level phased genome enabling allele-level studies in sweet orange: a case study on citrus Huanglongbing tolerance.</title>
        <authorList>
            <person name="Wu B."/>
            <person name="Yu Q."/>
            <person name="Deng Z."/>
            <person name="Duan Y."/>
            <person name="Luo F."/>
            <person name="Gmitter F. Jr."/>
        </authorList>
    </citation>
    <scope>NUCLEOTIDE SEQUENCE [LARGE SCALE GENOMIC DNA]</scope>
    <source>
        <strain evidence="2">cv. Valencia</strain>
    </source>
</reference>